<dbReference type="Pfam" id="PF00171">
    <property type="entry name" value="Aldedh"/>
    <property type="match status" value="1"/>
</dbReference>
<sequence>MSNTVLPVTETPRLPDGPRGLLIDGAFVDAADGATMSVYNPATGEVQAEVAVAGQEDVDRAVRAARRAFEEGPWRDFTPSARGKVLWRLADLVEEHAEELALIETLDNGKPLAESRGDIAFSVEVFRYYAGAATRIEGRTVTPSIPGHWHAYTRREPVGVVGQIIPWNFPLMMASWKLAPALAVGCTVVLKPAEQTPLSALRLGELLLEAGLPPGVVNIVNGVGAVTGAAIAAHDGVDKVAFTGSAETGRAIVQAAMGNLKKVSLELGGKSPNIVFADADLEAATAGAAAAIFSHMGEVCIAGSRLYVQQDVFDDVVNGVAEQARRLRIGPGTDPNTQLGPLVSEDQLRRVTGYIEDGLRSGARALTGGGRCGDRGYFVEPTVLVDVEANARVVREEIFGPVLVARPFKDPAELAREANDTRYGLAAGVWTRDLSKAHRAAAALQAGMVFVNSYGAIDPSLPFGGYKESGWGRELGPDALDLYTETKTVVVAL</sequence>
<dbReference type="PANTHER" id="PTHR11699">
    <property type="entry name" value="ALDEHYDE DEHYDROGENASE-RELATED"/>
    <property type="match status" value="1"/>
</dbReference>
<evidence type="ECO:0000256" key="4">
    <source>
        <dbReference type="PROSITE-ProRule" id="PRU10007"/>
    </source>
</evidence>
<evidence type="ECO:0000256" key="2">
    <source>
        <dbReference type="ARBA" id="ARBA00023002"/>
    </source>
</evidence>
<dbReference type="OrthoDB" id="6882680at2"/>
<evidence type="ECO:0000313" key="10">
    <source>
        <dbReference type="Proteomes" id="UP000070659"/>
    </source>
</evidence>
<reference evidence="9" key="1">
    <citation type="submission" date="2015-02" db="EMBL/GenBank/DDBJ databases">
        <title>Physiological reanalysis, assessment of diazotrophy, and genome sequences of multiple isolates of Streptomyces thermoautotrophicus.</title>
        <authorList>
            <person name="MacKellar D.C."/>
            <person name="Lieber L."/>
            <person name="Norman J."/>
            <person name="Bolger A."/>
            <person name="Tobin C."/>
            <person name="Murray J.W."/>
            <person name="Friesen M."/>
            <person name="Prell J."/>
        </authorList>
    </citation>
    <scope>NUCLEOTIDE SEQUENCE [LARGE SCALE GENOMIC DNA]</scope>
    <source>
        <strain evidence="9">UBT1</strain>
    </source>
</reference>
<dbReference type="AlphaFoldDB" id="A0A132MRU6"/>
<feature type="active site" evidence="4">
    <location>
        <position position="266"/>
    </location>
</feature>
<dbReference type="PATRIC" id="fig|1469144.8.peg.2432"/>
<evidence type="ECO:0000313" key="8">
    <source>
        <dbReference type="EMBL" id="KWX08425.1"/>
    </source>
</evidence>
<dbReference type="InterPro" id="IPR016161">
    <property type="entry name" value="Ald_DH/histidinol_DH"/>
</dbReference>
<dbReference type="FunFam" id="3.40.605.10:FF:000011">
    <property type="entry name" value="ALD5p Mitochondrial aldehyde dehydrogenase"/>
    <property type="match status" value="1"/>
</dbReference>
<dbReference type="Gene3D" id="3.40.309.10">
    <property type="entry name" value="Aldehyde Dehydrogenase, Chain A, domain 2"/>
    <property type="match status" value="1"/>
</dbReference>
<evidence type="ECO:0000313" key="9">
    <source>
        <dbReference type="Proteomes" id="UP000070598"/>
    </source>
</evidence>
<evidence type="ECO:0000313" key="7">
    <source>
        <dbReference type="EMBL" id="KWX00450.1"/>
    </source>
</evidence>
<evidence type="ECO:0000256" key="3">
    <source>
        <dbReference type="ARBA" id="ARBA00023027"/>
    </source>
</evidence>
<dbReference type="GO" id="GO:0016620">
    <property type="term" value="F:oxidoreductase activity, acting on the aldehyde or oxo group of donors, NAD or NADP as acceptor"/>
    <property type="evidence" value="ECO:0007669"/>
    <property type="project" value="InterPro"/>
</dbReference>
<organism evidence="7 10">
    <name type="scientific">Carbonactinospora thermoautotrophica</name>
    <dbReference type="NCBI Taxonomy" id="1469144"/>
    <lineage>
        <taxon>Bacteria</taxon>
        <taxon>Bacillati</taxon>
        <taxon>Actinomycetota</taxon>
        <taxon>Actinomycetes</taxon>
        <taxon>Kitasatosporales</taxon>
        <taxon>Carbonactinosporaceae</taxon>
        <taxon>Carbonactinospora</taxon>
    </lineage>
</organism>
<dbReference type="Proteomes" id="UP000070659">
    <property type="component" value="Unassembled WGS sequence"/>
</dbReference>
<evidence type="ECO:0000256" key="5">
    <source>
        <dbReference type="RuleBase" id="RU003345"/>
    </source>
</evidence>
<dbReference type="PROSITE" id="PS00687">
    <property type="entry name" value="ALDEHYDE_DEHYDR_GLU"/>
    <property type="match status" value="1"/>
</dbReference>
<dbReference type="InterPro" id="IPR016160">
    <property type="entry name" value="Ald_DH_CS_CYS"/>
</dbReference>
<protein>
    <submittedName>
        <fullName evidence="7">Betaine-aldehyde dehydrogenase</fullName>
    </submittedName>
</protein>
<evidence type="ECO:0000259" key="6">
    <source>
        <dbReference type="Pfam" id="PF00171"/>
    </source>
</evidence>
<accession>A0A132MRU6</accession>
<evidence type="ECO:0000256" key="1">
    <source>
        <dbReference type="ARBA" id="ARBA00009986"/>
    </source>
</evidence>
<dbReference type="InterPro" id="IPR016163">
    <property type="entry name" value="Ald_DH_C"/>
</dbReference>
<dbReference type="EMBL" id="JYIJ01000018">
    <property type="protein sequence ID" value="KWX00450.1"/>
    <property type="molecule type" value="Genomic_DNA"/>
</dbReference>
<keyword evidence="2 5" id="KW-0560">Oxidoreductase</keyword>
<keyword evidence="3" id="KW-0520">NAD</keyword>
<comment type="similarity">
    <text evidence="1 5">Belongs to the aldehyde dehydrogenase family.</text>
</comment>
<dbReference type="RefSeq" id="WP_066892644.1">
    <property type="nucleotide sequence ID" value="NZ_JYIK01000981.1"/>
</dbReference>
<dbReference type="Gene3D" id="3.40.605.10">
    <property type="entry name" value="Aldehyde Dehydrogenase, Chain A, domain 1"/>
    <property type="match status" value="1"/>
</dbReference>
<proteinExistence type="inferred from homology"/>
<comment type="caution">
    <text evidence="7">The sequence shown here is derived from an EMBL/GenBank/DDBJ whole genome shotgun (WGS) entry which is preliminary data.</text>
</comment>
<dbReference type="InterPro" id="IPR029510">
    <property type="entry name" value="Ald_DH_CS_GLU"/>
</dbReference>
<dbReference type="InterPro" id="IPR015590">
    <property type="entry name" value="Aldehyde_DH_dom"/>
</dbReference>
<name>A0A132MRU6_9ACTN</name>
<gene>
    <name evidence="7" type="ORF">TH66_16895</name>
    <name evidence="8" type="ORF">TR74_15065</name>
</gene>
<feature type="domain" description="Aldehyde dehydrogenase" evidence="6">
    <location>
        <begin position="28"/>
        <end position="489"/>
    </location>
</feature>
<dbReference type="InterPro" id="IPR016162">
    <property type="entry name" value="Ald_DH_N"/>
</dbReference>
<dbReference type="FunFam" id="3.40.309.10:FF:000012">
    <property type="entry name" value="Betaine aldehyde dehydrogenase"/>
    <property type="match status" value="1"/>
</dbReference>
<dbReference type="PROSITE" id="PS00070">
    <property type="entry name" value="ALDEHYDE_DEHYDR_CYS"/>
    <property type="match status" value="1"/>
</dbReference>
<dbReference type="EMBL" id="JYIK01000981">
    <property type="protein sequence ID" value="KWX08425.1"/>
    <property type="molecule type" value="Genomic_DNA"/>
</dbReference>
<dbReference type="Proteomes" id="UP000070598">
    <property type="component" value="Unassembled WGS sequence"/>
</dbReference>
<reference evidence="7 10" key="2">
    <citation type="submission" date="2015-02" db="EMBL/GenBank/DDBJ databases">
        <title>Physiological reanalysis, assessment of diazotrophy, and genome sequences of multiple isolates of Streptomyces thermoautotrophicus.</title>
        <authorList>
            <person name="MacKellar D.C."/>
            <person name="Lieber L."/>
            <person name="Norman J."/>
            <person name="Bolger A."/>
            <person name="Tobin C."/>
            <person name="Murray J.W."/>
            <person name="Prell J."/>
        </authorList>
    </citation>
    <scope>NUCLEOTIDE SEQUENCE [LARGE SCALE GENOMIC DNA]</scope>
    <source>
        <strain evidence="7 10">UBT1</strain>
    </source>
</reference>
<dbReference type="SUPFAM" id="SSF53720">
    <property type="entry name" value="ALDH-like"/>
    <property type="match status" value="1"/>
</dbReference>